<dbReference type="Pfam" id="PF03965">
    <property type="entry name" value="Penicillinase_R"/>
    <property type="match status" value="1"/>
</dbReference>
<dbReference type="SUPFAM" id="SSF46785">
    <property type="entry name" value="Winged helix' DNA-binding domain"/>
    <property type="match status" value="1"/>
</dbReference>
<protein>
    <submittedName>
        <fullName evidence="5">Putative transcriptional regulator</fullName>
    </submittedName>
</protein>
<evidence type="ECO:0000256" key="2">
    <source>
        <dbReference type="ARBA" id="ARBA00023015"/>
    </source>
</evidence>
<evidence type="ECO:0000256" key="4">
    <source>
        <dbReference type="ARBA" id="ARBA00023163"/>
    </source>
</evidence>
<accession>A0A7W9CJT1</accession>
<dbReference type="EMBL" id="JACHOR010000004">
    <property type="protein sequence ID" value="MBB5746917.1"/>
    <property type="molecule type" value="Genomic_DNA"/>
</dbReference>
<dbReference type="InterPro" id="IPR005650">
    <property type="entry name" value="BlaI_family"/>
</dbReference>
<proteinExistence type="inferred from homology"/>
<keyword evidence="3" id="KW-0238">DNA-binding</keyword>
<dbReference type="Proteomes" id="UP000545037">
    <property type="component" value="Unassembled WGS sequence"/>
</dbReference>
<name>A0A7W9CJT1_9CAUL</name>
<dbReference type="GO" id="GO:0003677">
    <property type="term" value="F:DNA binding"/>
    <property type="evidence" value="ECO:0007669"/>
    <property type="project" value="UniProtKB-KW"/>
</dbReference>
<evidence type="ECO:0000313" key="6">
    <source>
        <dbReference type="Proteomes" id="UP000545037"/>
    </source>
</evidence>
<keyword evidence="2" id="KW-0805">Transcription regulation</keyword>
<keyword evidence="4" id="KW-0804">Transcription</keyword>
<sequence length="110" mass="12527">MAVTPIHVTEAESEILAALWRRGPLTPTGLIEEVRLAQPWGDATIKTLLGRLMRKKAVRPDRDDGRLTYRALIDRETYLDAEVQALADRLFEGRLERLVAHVGRSRERPD</sequence>
<comment type="caution">
    <text evidence="5">The sequence shown here is derived from an EMBL/GenBank/DDBJ whole genome shotgun (WGS) entry which is preliminary data.</text>
</comment>
<organism evidence="5 6">
    <name type="scientific">Brevundimonas variabilis</name>
    <dbReference type="NCBI Taxonomy" id="74312"/>
    <lineage>
        <taxon>Bacteria</taxon>
        <taxon>Pseudomonadati</taxon>
        <taxon>Pseudomonadota</taxon>
        <taxon>Alphaproteobacteria</taxon>
        <taxon>Caulobacterales</taxon>
        <taxon>Caulobacteraceae</taxon>
        <taxon>Brevundimonas</taxon>
    </lineage>
</organism>
<dbReference type="PIRSF" id="PIRSF019455">
    <property type="entry name" value="CopR_AtkY"/>
    <property type="match status" value="1"/>
</dbReference>
<dbReference type="AlphaFoldDB" id="A0A7W9CJT1"/>
<reference evidence="5 6" key="1">
    <citation type="submission" date="2020-08" db="EMBL/GenBank/DDBJ databases">
        <title>Genomic Encyclopedia of Type Strains, Phase IV (KMG-IV): sequencing the most valuable type-strain genomes for metagenomic binning, comparative biology and taxonomic classification.</title>
        <authorList>
            <person name="Goeker M."/>
        </authorList>
    </citation>
    <scope>NUCLEOTIDE SEQUENCE [LARGE SCALE GENOMIC DNA]</scope>
    <source>
        <strain evidence="5 6">DSM 4737</strain>
    </source>
</reference>
<evidence type="ECO:0000256" key="3">
    <source>
        <dbReference type="ARBA" id="ARBA00023125"/>
    </source>
</evidence>
<dbReference type="GO" id="GO:0045892">
    <property type="term" value="P:negative regulation of DNA-templated transcription"/>
    <property type="evidence" value="ECO:0007669"/>
    <property type="project" value="InterPro"/>
</dbReference>
<gene>
    <name evidence="5" type="ORF">GGR13_002524</name>
</gene>
<comment type="similarity">
    <text evidence="1">Belongs to the BlaI transcriptional regulatory family.</text>
</comment>
<dbReference type="RefSeq" id="WP_183213878.1">
    <property type="nucleotide sequence ID" value="NZ_JACHOR010000004.1"/>
</dbReference>
<dbReference type="Gene3D" id="1.10.10.10">
    <property type="entry name" value="Winged helix-like DNA-binding domain superfamily/Winged helix DNA-binding domain"/>
    <property type="match status" value="1"/>
</dbReference>
<dbReference type="InterPro" id="IPR036388">
    <property type="entry name" value="WH-like_DNA-bd_sf"/>
</dbReference>
<keyword evidence="6" id="KW-1185">Reference proteome</keyword>
<dbReference type="InterPro" id="IPR036390">
    <property type="entry name" value="WH_DNA-bd_sf"/>
</dbReference>
<evidence type="ECO:0000256" key="1">
    <source>
        <dbReference type="ARBA" id="ARBA00011046"/>
    </source>
</evidence>
<evidence type="ECO:0000313" key="5">
    <source>
        <dbReference type="EMBL" id="MBB5746917.1"/>
    </source>
</evidence>